<dbReference type="EMBL" id="RYZI01000227">
    <property type="protein sequence ID" value="RWA07945.1"/>
    <property type="molecule type" value="Genomic_DNA"/>
</dbReference>
<evidence type="ECO:0000313" key="3">
    <source>
        <dbReference type="Proteomes" id="UP000286045"/>
    </source>
</evidence>
<feature type="signal peptide" evidence="1">
    <location>
        <begin position="1"/>
        <end position="24"/>
    </location>
</feature>
<evidence type="ECO:0000313" key="2">
    <source>
        <dbReference type="EMBL" id="RWA07945.1"/>
    </source>
</evidence>
<accession>A0A439D0G3</accession>
<comment type="caution">
    <text evidence="2">The sequence shown here is derived from an EMBL/GenBank/DDBJ whole genome shotgun (WGS) entry which is preliminary data.</text>
</comment>
<organism evidence="2 3">
    <name type="scientific">Xylaria grammica</name>
    <dbReference type="NCBI Taxonomy" id="363999"/>
    <lineage>
        <taxon>Eukaryota</taxon>
        <taxon>Fungi</taxon>
        <taxon>Dikarya</taxon>
        <taxon>Ascomycota</taxon>
        <taxon>Pezizomycotina</taxon>
        <taxon>Sordariomycetes</taxon>
        <taxon>Xylariomycetidae</taxon>
        <taxon>Xylariales</taxon>
        <taxon>Xylariaceae</taxon>
        <taxon>Xylaria</taxon>
    </lineage>
</organism>
<protein>
    <submittedName>
        <fullName evidence="2">Uncharacterized protein</fullName>
    </submittedName>
</protein>
<gene>
    <name evidence="2" type="ORF">EKO27_g7165</name>
</gene>
<proteinExistence type="predicted"/>
<name>A0A439D0G3_9PEZI</name>
<evidence type="ECO:0000256" key="1">
    <source>
        <dbReference type="SAM" id="SignalP"/>
    </source>
</evidence>
<reference evidence="2 3" key="1">
    <citation type="submission" date="2018-12" db="EMBL/GenBank/DDBJ databases">
        <title>Draft genome sequence of Xylaria grammica IHI A82.</title>
        <authorList>
            <person name="Buettner E."/>
            <person name="Kellner H."/>
        </authorList>
    </citation>
    <scope>NUCLEOTIDE SEQUENCE [LARGE SCALE GENOMIC DNA]</scope>
    <source>
        <strain evidence="2 3">IHI A82</strain>
    </source>
</reference>
<keyword evidence="1" id="KW-0732">Signal</keyword>
<feature type="chain" id="PRO_5019206947" evidence="1">
    <location>
        <begin position="25"/>
        <end position="90"/>
    </location>
</feature>
<sequence>MQPTLLLALISTAVLSSLPAGVLAAPTEPSQPDPALQTRQYYDGPCSHTECGATRVNCRDIRLWCVAYPSFSQPEGYEGWGVEGPRTRSD</sequence>
<dbReference type="AlphaFoldDB" id="A0A439D0G3"/>
<dbReference type="Proteomes" id="UP000286045">
    <property type="component" value="Unassembled WGS sequence"/>
</dbReference>
<keyword evidence="3" id="KW-1185">Reference proteome</keyword>